<keyword evidence="2" id="KW-1185">Reference proteome</keyword>
<dbReference type="EMBL" id="MU970049">
    <property type="protein sequence ID" value="KAK9324524.1"/>
    <property type="molecule type" value="Genomic_DNA"/>
</dbReference>
<sequence length="739" mass="82782">MRRIKRLFFLLLLLFIAFTIFLRVTAPAYPEITVPVSEGQVHSNSGLSHRQPFAYSAFLHLGNSLTSAAAHARSVLFVAGSTRAASRLIHVANDLAVEFERATDDSTEGWTSASKRDSYRKPAVHLLFMGPYSVNLEFFAKAHGANSSLLFIHDGRAKLNQRSQLLPNVQGEDSTTEPESLTMFDISQGAVRAAMETTYRFVRPDVTIWSRESEYDVNFGGHMDSLLGNPSSRWAPIDLPARDMEALRWLAFLGVDGLKHWSRHAFDIIIPVVSHSGSLIRLLDSIAHAHYYNFYPRPRITIYLPPGPADPSLINYIERALAWPRERIILQSVSPLASGPKQSSRREAMFAAAIRSHVPSAKHAHTIVLTDTVRLSRHWFQWTMFHLLRFSSSVMDSEMTQNLPPLGGISLCPIATETNLPPYFLTQSKASLSCAMFFAPHFRVLQRYFAEQTVNAASLGVKRTLPVPEELSFLRNHIDASQFDIHELLLPLYIRGYLFLAQTSLLVPAIDDLLVTAKEKRLKEMPHSLIELPLYDWIFETRVDRELRARDSEDEAWTGLPIIPDWNLEAASSIESVKQRGVEFASFVSPRCNVVVPARSKPGMEAEERLGQSAGSRRLADEGTDQKLEVNQNDDDWSDVFCPSMELEDDTIADTLAKPERAKTREDEKRERKAKKVVIAANEKRPSTEGKSPKTPAKPDQPHERSGTGSSNGEEIEKIAPAAQVKDPINENSAAEPAM</sequence>
<reference evidence="2" key="1">
    <citation type="journal article" date="2024" name="Front. Bioeng. Biotechnol.">
        <title>Genome-scale model development and genomic sequencing of the oleaginous clade Lipomyces.</title>
        <authorList>
            <person name="Czajka J.J."/>
            <person name="Han Y."/>
            <person name="Kim J."/>
            <person name="Mondo S.J."/>
            <person name="Hofstad B.A."/>
            <person name="Robles A."/>
            <person name="Haridas S."/>
            <person name="Riley R."/>
            <person name="LaButti K."/>
            <person name="Pangilinan J."/>
            <person name="Andreopoulos W."/>
            <person name="Lipzen A."/>
            <person name="Yan J."/>
            <person name="Wang M."/>
            <person name="Ng V."/>
            <person name="Grigoriev I.V."/>
            <person name="Spatafora J.W."/>
            <person name="Magnuson J.K."/>
            <person name="Baker S.E."/>
            <person name="Pomraning K.R."/>
        </authorList>
    </citation>
    <scope>NUCLEOTIDE SEQUENCE [LARGE SCALE GENOMIC DNA]</scope>
    <source>
        <strain evidence="2">CBS 10300</strain>
    </source>
</reference>
<gene>
    <name evidence="1" type="ORF">V1517DRAFT_317248</name>
</gene>
<accession>A0ACC3TTQ0</accession>
<protein>
    <submittedName>
        <fullName evidence="1">Uncharacterized protein</fullName>
    </submittedName>
</protein>
<evidence type="ECO:0000313" key="2">
    <source>
        <dbReference type="Proteomes" id="UP001489719"/>
    </source>
</evidence>
<proteinExistence type="predicted"/>
<dbReference type="Proteomes" id="UP001489719">
    <property type="component" value="Unassembled WGS sequence"/>
</dbReference>
<comment type="caution">
    <text evidence="1">The sequence shown here is derived from an EMBL/GenBank/DDBJ whole genome shotgun (WGS) entry which is preliminary data.</text>
</comment>
<organism evidence="1 2">
    <name type="scientific">Lipomyces orientalis</name>
    <dbReference type="NCBI Taxonomy" id="1233043"/>
    <lineage>
        <taxon>Eukaryota</taxon>
        <taxon>Fungi</taxon>
        <taxon>Dikarya</taxon>
        <taxon>Ascomycota</taxon>
        <taxon>Saccharomycotina</taxon>
        <taxon>Lipomycetes</taxon>
        <taxon>Lipomycetales</taxon>
        <taxon>Lipomycetaceae</taxon>
        <taxon>Lipomyces</taxon>
    </lineage>
</organism>
<name>A0ACC3TTQ0_9ASCO</name>
<evidence type="ECO:0000313" key="1">
    <source>
        <dbReference type="EMBL" id="KAK9324524.1"/>
    </source>
</evidence>